<evidence type="ECO:0000256" key="2">
    <source>
        <dbReference type="ARBA" id="ARBA00022448"/>
    </source>
</evidence>
<comment type="subcellular location">
    <subcellularLocation>
        <location evidence="1">Membrane</location>
    </subcellularLocation>
</comment>
<keyword evidence="5 7" id="KW-1133">Transmembrane helix</keyword>
<gene>
    <name evidence="9" type="ORF">COCNU_11G001820</name>
</gene>
<reference evidence="9" key="2">
    <citation type="submission" date="2019-07" db="EMBL/GenBank/DDBJ databases">
        <authorList>
            <person name="Yang Y."/>
            <person name="Bocs S."/>
            <person name="Baudouin L."/>
        </authorList>
    </citation>
    <scope>NUCLEOTIDE SEQUENCE</scope>
    <source>
        <tissue evidence="9">Spear leaf of Hainan Tall coconut</tissue>
    </source>
</reference>
<evidence type="ECO:0000256" key="5">
    <source>
        <dbReference type="ARBA" id="ARBA00022989"/>
    </source>
</evidence>
<organism evidence="9 10">
    <name type="scientific">Cocos nucifera</name>
    <name type="common">Coconut palm</name>
    <dbReference type="NCBI Taxonomy" id="13894"/>
    <lineage>
        <taxon>Eukaryota</taxon>
        <taxon>Viridiplantae</taxon>
        <taxon>Streptophyta</taxon>
        <taxon>Embryophyta</taxon>
        <taxon>Tracheophyta</taxon>
        <taxon>Spermatophyta</taxon>
        <taxon>Magnoliopsida</taxon>
        <taxon>Liliopsida</taxon>
        <taxon>Arecaceae</taxon>
        <taxon>Arecoideae</taxon>
        <taxon>Cocoseae</taxon>
        <taxon>Attaleinae</taxon>
        <taxon>Cocos</taxon>
    </lineage>
</organism>
<dbReference type="GO" id="GO:0016020">
    <property type="term" value="C:membrane"/>
    <property type="evidence" value="ECO:0007669"/>
    <property type="project" value="UniProtKB-SubCell"/>
</dbReference>
<dbReference type="InterPro" id="IPR013057">
    <property type="entry name" value="AA_transpt_TM"/>
</dbReference>
<keyword evidence="4" id="KW-0029">Amino-acid transport</keyword>
<reference evidence="9" key="1">
    <citation type="journal article" date="2017" name="Gigascience">
        <title>The genome draft of coconut (Cocos nucifera).</title>
        <authorList>
            <person name="Xiao Y."/>
            <person name="Xu P."/>
            <person name="Fan H."/>
            <person name="Baudouin L."/>
            <person name="Xia W."/>
            <person name="Bocs S."/>
            <person name="Xu J."/>
            <person name="Li Q."/>
            <person name="Guo A."/>
            <person name="Zhou L."/>
            <person name="Li J."/>
            <person name="Wu Y."/>
            <person name="Ma Z."/>
            <person name="Armero A."/>
            <person name="Issali A.E."/>
            <person name="Liu N."/>
            <person name="Peng M."/>
            <person name="Yang Y."/>
        </authorList>
    </citation>
    <scope>NUCLEOTIDE SEQUENCE</scope>
    <source>
        <tissue evidence="9">Spear leaf of Hainan Tall coconut</tissue>
    </source>
</reference>
<evidence type="ECO:0000256" key="3">
    <source>
        <dbReference type="ARBA" id="ARBA00022692"/>
    </source>
</evidence>
<dbReference type="Proteomes" id="UP000797356">
    <property type="component" value="Chromosome 11"/>
</dbReference>
<proteinExistence type="predicted"/>
<feature type="domain" description="Amino acid transporter transmembrane" evidence="8">
    <location>
        <begin position="189"/>
        <end position="258"/>
    </location>
</feature>
<dbReference type="EMBL" id="CM017882">
    <property type="protein sequence ID" value="KAG1363355.1"/>
    <property type="molecule type" value="Genomic_DNA"/>
</dbReference>
<dbReference type="GO" id="GO:0006865">
    <property type="term" value="P:amino acid transport"/>
    <property type="evidence" value="ECO:0007669"/>
    <property type="project" value="UniProtKB-KW"/>
</dbReference>
<protein>
    <submittedName>
        <fullName evidence="9">Putative proline transporter 2</fullName>
    </submittedName>
</protein>
<name>A0A8K0INK6_COCNU</name>
<evidence type="ECO:0000256" key="4">
    <source>
        <dbReference type="ARBA" id="ARBA00022970"/>
    </source>
</evidence>
<sequence>MELPKDLEIMKTMEALSIEAGQVAASQTQHRYGTTSSHTVDKDPWQQVGLLLVTGFNCAYVLSFSNLILAPLGWAWGITCLAVIGAFAYYANWLLAEFHVINGQRFIRYRDLMGLSTLRKPVVTNMRKALTMQYTVGLAVYYGVTILGYWAYGSAVSEYLPNQLSGPRWANVLINATAFLQSAVSQHSTLRKPVVTNMRKALTMQYTVGLAVYYGVTILGYWAYGSAVSEYLPNQLSGPRWANVLINATAFLQSAVSQHVGIAKLTAFDE</sequence>
<feature type="domain" description="Amino acid transporter transmembrane" evidence="8">
    <location>
        <begin position="44"/>
        <end position="113"/>
    </location>
</feature>
<keyword evidence="3 7" id="KW-0812">Transmembrane</keyword>
<feature type="domain" description="Amino acid transporter transmembrane" evidence="8">
    <location>
        <begin position="117"/>
        <end position="183"/>
    </location>
</feature>
<evidence type="ECO:0000313" key="9">
    <source>
        <dbReference type="EMBL" id="KAG1363355.1"/>
    </source>
</evidence>
<feature type="transmembrane region" description="Helical" evidence="7">
    <location>
        <begin position="172"/>
        <end position="190"/>
    </location>
</feature>
<dbReference type="OrthoDB" id="40134at2759"/>
<dbReference type="PANTHER" id="PTHR48017">
    <property type="entry name" value="OS05G0424000 PROTEIN-RELATED"/>
    <property type="match status" value="1"/>
</dbReference>
<feature type="transmembrane region" description="Helical" evidence="7">
    <location>
        <begin position="74"/>
        <end position="95"/>
    </location>
</feature>
<feature type="transmembrane region" description="Helical" evidence="7">
    <location>
        <begin position="48"/>
        <end position="68"/>
    </location>
</feature>
<feature type="transmembrane region" description="Helical" evidence="7">
    <location>
        <begin position="134"/>
        <end position="152"/>
    </location>
</feature>
<feature type="transmembrane region" description="Helical" evidence="7">
    <location>
        <begin position="202"/>
        <end position="224"/>
    </location>
</feature>
<dbReference type="AlphaFoldDB" id="A0A8K0INK6"/>
<keyword evidence="10" id="KW-1185">Reference proteome</keyword>
<keyword evidence="2" id="KW-0813">Transport</keyword>
<keyword evidence="6 7" id="KW-0472">Membrane</keyword>
<evidence type="ECO:0000256" key="1">
    <source>
        <dbReference type="ARBA" id="ARBA00004370"/>
    </source>
</evidence>
<evidence type="ECO:0000259" key="8">
    <source>
        <dbReference type="Pfam" id="PF01490"/>
    </source>
</evidence>
<evidence type="ECO:0000256" key="6">
    <source>
        <dbReference type="ARBA" id="ARBA00023136"/>
    </source>
</evidence>
<comment type="caution">
    <text evidence="9">The sequence shown here is derived from an EMBL/GenBank/DDBJ whole genome shotgun (WGS) entry which is preliminary data.</text>
</comment>
<evidence type="ECO:0000256" key="7">
    <source>
        <dbReference type="SAM" id="Phobius"/>
    </source>
</evidence>
<dbReference type="Pfam" id="PF01490">
    <property type="entry name" value="Aa_trans"/>
    <property type="match status" value="3"/>
</dbReference>
<accession>A0A8K0INK6</accession>
<evidence type="ECO:0000313" key="10">
    <source>
        <dbReference type="Proteomes" id="UP000797356"/>
    </source>
</evidence>